<dbReference type="AlphaFoldDB" id="A0AAD1UKC0"/>
<gene>
    <name evidence="2" type="ORF">ECRASSUSDP1_LOCUS9818</name>
</gene>
<sequence>MAIRRQASMTRPQWPCLRNFSLFNKKPQGSKFKEYFKLRRGDINPIGYGKKGMQTISRLNQRRMRSDSINILWKSAFIVCMITLLLIQFHGSAIPGQTFAKMFYLRMRKAFLSYFPPRDSAEELSLLKEEEFKFAYLTTNGMVTKGQVYAIILNISQIVELYGEMNVVLQLEALNSLNIILKSLITHHREFIVDEKSKKGDQMDLNKRVPDLTEILLDDIVALYTQTLEFDRIKKQINDEKEILERGKKLGTLMFIIRVILNFSKSLEDKITAYGFLIQLLDLNKGNFQLEKEFVTKDASGTINILKDLNSNSEKIRVLALRSMIELCKDQYCAIKFLETKVLSNLLFKYSSDALLLSHINEFIKVCTLHDERKSLYIQHRNPILPISIKSRYSRDNHEKNKLMQKFINGEGFKVEKTRLEKVIEDEKTNKDTKELLKKLLEKQ</sequence>
<keyword evidence="1" id="KW-0472">Membrane</keyword>
<evidence type="ECO:0000313" key="3">
    <source>
        <dbReference type="Proteomes" id="UP001295684"/>
    </source>
</evidence>
<evidence type="ECO:0000256" key="1">
    <source>
        <dbReference type="SAM" id="Phobius"/>
    </source>
</evidence>
<keyword evidence="3" id="KW-1185">Reference proteome</keyword>
<organism evidence="2 3">
    <name type="scientific">Euplotes crassus</name>
    <dbReference type="NCBI Taxonomy" id="5936"/>
    <lineage>
        <taxon>Eukaryota</taxon>
        <taxon>Sar</taxon>
        <taxon>Alveolata</taxon>
        <taxon>Ciliophora</taxon>
        <taxon>Intramacronucleata</taxon>
        <taxon>Spirotrichea</taxon>
        <taxon>Hypotrichia</taxon>
        <taxon>Euplotida</taxon>
        <taxon>Euplotidae</taxon>
        <taxon>Moneuplotes</taxon>
    </lineage>
</organism>
<dbReference type="Proteomes" id="UP001295684">
    <property type="component" value="Unassembled WGS sequence"/>
</dbReference>
<keyword evidence="1" id="KW-0812">Transmembrane</keyword>
<feature type="transmembrane region" description="Helical" evidence="1">
    <location>
        <begin position="71"/>
        <end position="91"/>
    </location>
</feature>
<evidence type="ECO:0000313" key="2">
    <source>
        <dbReference type="EMBL" id="CAI2368525.1"/>
    </source>
</evidence>
<reference evidence="2" key="1">
    <citation type="submission" date="2023-07" db="EMBL/GenBank/DDBJ databases">
        <authorList>
            <consortium name="AG Swart"/>
            <person name="Singh M."/>
            <person name="Singh A."/>
            <person name="Seah K."/>
            <person name="Emmerich C."/>
        </authorList>
    </citation>
    <scope>NUCLEOTIDE SEQUENCE</scope>
    <source>
        <strain evidence="2">DP1</strain>
    </source>
</reference>
<name>A0AAD1UKC0_EUPCR</name>
<dbReference type="SUPFAM" id="SSF48371">
    <property type="entry name" value="ARM repeat"/>
    <property type="match status" value="1"/>
</dbReference>
<proteinExistence type="predicted"/>
<protein>
    <submittedName>
        <fullName evidence="2">Uncharacterized protein</fullName>
    </submittedName>
</protein>
<dbReference type="InterPro" id="IPR016024">
    <property type="entry name" value="ARM-type_fold"/>
</dbReference>
<accession>A0AAD1UKC0</accession>
<dbReference type="EMBL" id="CAMPGE010009657">
    <property type="protein sequence ID" value="CAI2368525.1"/>
    <property type="molecule type" value="Genomic_DNA"/>
</dbReference>
<keyword evidence="1" id="KW-1133">Transmembrane helix</keyword>
<comment type="caution">
    <text evidence="2">The sequence shown here is derived from an EMBL/GenBank/DDBJ whole genome shotgun (WGS) entry which is preliminary data.</text>
</comment>